<dbReference type="GO" id="GO:0000049">
    <property type="term" value="F:tRNA binding"/>
    <property type="evidence" value="ECO:0007669"/>
    <property type="project" value="TreeGrafter"/>
</dbReference>
<dbReference type="OrthoDB" id="198857at2759"/>
<dbReference type="Gene3D" id="3.40.50.620">
    <property type="entry name" value="HUPs"/>
    <property type="match status" value="1"/>
</dbReference>
<feature type="binding site" evidence="2">
    <location>
        <begin position="55"/>
        <end position="57"/>
    </location>
    <ligand>
        <name>ATP</name>
        <dbReference type="ChEBI" id="CHEBI:30616"/>
    </ligand>
</feature>
<protein>
    <submittedName>
        <fullName evidence="4">Cytoplasmic tRNA 2-thiolation protein</fullName>
    </submittedName>
</protein>
<dbReference type="InterPro" id="IPR056369">
    <property type="entry name" value="CTU1-like_ATP-bd"/>
</dbReference>
<feature type="binding site" evidence="2">
    <location>
        <position position="90"/>
    </location>
    <ligand>
        <name>ATP</name>
        <dbReference type="ChEBI" id="CHEBI:30616"/>
    </ligand>
</feature>
<comment type="caution">
    <text evidence="4">The sequence shown here is derived from an EMBL/GenBank/DDBJ whole genome shotgun (WGS) entry which is preliminary data.</text>
</comment>
<dbReference type="GO" id="GO:0002143">
    <property type="term" value="P:tRNA wobble position uridine thiolation"/>
    <property type="evidence" value="ECO:0007669"/>
    <property type="project" value="TreeGrafter"/>
</dbReference>
<feature type="binding site" evidence="2">
    <location>
        <position position="175"/>
    </location>
    <ligand>
        <name>ATP</name>
        <dbReference type="ChEBI" id="CHEBI:30616"/>
    </ligand>
</feature>
<evidence type="ECO:0000313" key="4">
    <source>
        <dbReference type="EMBL" id="TNJ26912.1"/>
    </source>
</evidence>
<dbReference type="SUPFAM" id="SSF52402">
    <property type="entry name" value="Adenine nucleotide alpha hydrolases-like"/>
    <property type="match status" value="1"/>
</dbReference>
<keyword evidence="1" id="KW-0808">Transferase</keyword>
<evidence type="ECO:0000256" key="2">
    <source>
        <dbReference type="PIRSR" id="PIRSR004976-51"/>
    </source>
</evidence>
<evidence type="ECO:0000259" key="3">
    <source>
        <dbReference type="Pfam" id="PF01171"/>
    </source>
</evidence>
<dbReference type="InterPro" id="IPR014729">
    <property type="entry name" value="Rossmann-like_a/b/a_fold"/>
</dbReference>
<name>A0A4Z1SMJ8_GIAMU</name>
<accession>A0A4Z1SMJ8</accession>
<dbReference type="PANTHER" id="PTHR11807">
    <property type="entry name" value="ATPASES OF THE PP SUPERFAMILY-RELATED"/>
    <property type="match status" value="1"/>
</dbReference>
<dbReference type="EMBL" id="VDLU01000004">
    <property type="protein sequence ID" value="TNJ26912.1"/>
    <property type="molecule type" value="Genomic_DNA"/>
</dbReference>
<gene>
    <name evidence="4" type="ORF">GMRT_12118</name>
</gene>
<dbReference type="GO" id="GO:0005524">
    <property type="term" value="F:ATP binding"/>
    <property type="evidence" value="ECO:0007669"/>
    <property type="project" value="UniProtKB-KW"/>
</dbReference>
<dbReference type="PANTHER" id="PTHR11807:SF12">
    <property type="entry name" value="CYTOPLASMIC TRNA 2-THIOLATION PROTEIN 1"/>
    <property type="match status" value="1"/>
</dbReference>
<feature type="domain" description="tRNA(Ile)-lysidine/2-thiocytidine synthase N-terminal" evidence="3">
    <location>
        <begin position="52"/>
        <end position="237"/>
    </location>
</feature>
<evidence type="ECO:0000256" key="1">
    <source>
        <dbReference type="ARBA" id="ARBA00022679"/>
    </source>
</evidence>
<dbReference type="GO" id="GO:0002144">
    <property type="term" value="C:cytosolic tRNA wobble base thiouridylase complex"/>
    <property type="evidence" value="ECO:0007669"/>
    <property type="project" value="TreeGrafter"/>
</dbReference>
<dbReference type="Proteomes" id="UP000315496">
    <property type="component" value="Chromosome 4"/>
</dbReference>
<feature type="binding site" evidence="2">
    <location>
        <position position="61"/>
    </location>
    <ligand>
        <name>ATP</name>
        <dbReference type="ChEBI" id="CHEBI:30616"/>
    </ligand>
</feature>
<keyword evidence="2" id="KW-0067">ATP-binding</keyword>
<dbReference type="VEuPathDB" id="GiardiaDB:GMRT_12118"/>
<reference evidence="4 5" key="1">
    <citation type="submission" date="2019-05" db="EMBL/GenBank/DDBJ databases">
        <title>The compact genome of Giardia muris reveals important steps in the evolution of intestinal protozoan parasites.</title>
        <authorList>
            <person name="Xu F."/>
            <person name="Jimenez-Gonzalez A."/>
            <person name="Einarsson E."/>
            <person name="Astvaldsson A."/>
            <person name="Peirasmaki D."/>
            <person name="Eckmann L."/>
            <person name="Andersson J.O."/>
            <person name="Svard S.G."/>
            <person name="Jerlstrom-Hultqvist J."/>
        </authorList>
    </citation>
    <scope>NUCLEOTIDE SEQUENCE [LARGE SCALE GENOMIC DNA]</scope>
    <source>
        <strain evidence="4 5">Roberts-Thomson</strain>
    </source>
</reference>
<dbReference type="GO" id="GO:0005739">
    <property type="term" value="C:mitochondrion"/>
    <property type="evidence" value="ECO:0007669"/>
    <property type="project" value="TreeGrafter"/>
</dbReference>
<feature type="binding site" evidence="2">
    <location>
        <position position="180"/>
    </location>
    <ligand>
        <name>ATP</name>
        <dbReference type="ChEBI" id="CHEBI:30616"/>
    </ligand>
</feature>
<keyword evidence="5" id="KW-1185">Reference proteome</keyword>
<organism evidence="4 5">
    <name type="scientific">Giardia muris</name>
    <dbReference type="NCBI Taxonomy" id="5742"/>
    <lineage>
        <taxon>Eukaryota</taxon>
        <taxon>Metamonada</taxon>
        <taxon>Diplomonadida</taxon>
        <taxon>Hexamitidae</taxon>
        <taxon>Giardiinae</taxon>
        <taxon>Giardia</taxon>
    </lineage>
</organism>
<dbReference type="PIRSF" id="PIRSF004976">
    <property type="entry name" value="ATPase_YdaO"/>
    <property type="match status" value="1"/>
</dbReference>
<keyword evidence="2" id="KW-0547">Nucleotide-binding</keyword>
<dbReference type="InterPro" id="IPR011063">
    <property type="entry name" value="TilS/TtcA_N"/>
</dbReference>
<sequence length="330" mass="36136">MSSSCLYCDGPPVLLRAHTGHPLCRPCFLKAVEEDVHQTIQEFGLIRPEERVALGVSGGKDSSVMVEILHTLQLRYPEAYGSVEYILLAIDEGIAGYRGDALECLARLQKRYPYPLHILSFEERYGRTLDRIVHACGTDLEEAAPQTACSFCGILRRNALTLGCIEANARKIATGHNADDNAETILLNVIRGDAGKLLRASGPSSDLEQGAARIKPLWRITQRDVVMYAFHAKVPYHSVECPYAVGALRGRPRQLLTQLSRLPATRDVALRTLSATRSLKLRATGSDAGGPKLRTCPGCSSPLKGSRCQCCELRKAITGDELRAVLRVKS</sequence>
<dbReference type="CDD" id="cd01713">
    <property type="entry name" value="CTU1-like"/>
    <property type="match status" value="1"/>
</dbReference>
<proteinExistence type="predicted"/>
<dbReference type="GO" id="GO:0016740">
    <property type="term" value="F:transferase activity"/>
    <property type="evidence" value="ECO:0007669"/>
    <property type="project" value="UniProtKB-KW"/>
</dbReference>
<dbReference type="AlphaFoldDB" id="A0A4Z1SMJ8"/>
<dbReference type="InterPro" id="IPR035107">
    <property type="entry name" value="tRNA_thiolation_TtcA_Ctu1"/>
</dbReference>
<dbReference type="Pfam" id="PF01171">
    <property type="entry name" value="ATP_bind_3"/>
    <property type="match status" value="1"/>
</dbReference>
<evidence type="ECO:0000313" key="5">
    <source>
        <dbReference type="Proteomes" id="UP000315496"/>
    </source>
</evidence>